<feature type="transmembrane region" description="Helical" evidence="2">
    <location>
        <begin position="158"/>
        <end position="177"/>
    </location>
</feature>
<dbReference type="PANTHER" id="PTHR10806">
    <property type="entry name" value="SIGNAL PEPTIDASE COMPLEX CATALYTIC SUBUNIT SEC11"/>
    <property type="match status" value="1"/>
</dbReference>
<accession>A0ABS6D9U3</accession>
<reference evidence="3 4" key="1">
    <citation type="submission" date="2021-06" db="EMBL/GenBank/DDBJ databases">
        <title>Faecalicatena sp. nov. isolated from porcine feces.</title>
        <authorList>
            <person name="Oh B.S."/>
            <person name="Lee J.H."/>
        </authorList>
    </citation>
    <scope>NUCLEOTIDE SEQUENCE [LARGE SCALE GENOMIC DNA]</scope>
    <source>
        <strain evidence="3 4">AGMB00832</strain>
    </source>
</reference>
<dbReference type="InterPro" id="IPR019533">
    <property type="entry name" value="Peptidase_S26"/>
</dbReference>
<keyword evidence="2" id="KW-1133">Transmembrane helix</keyword>
<evidence type="ECO:0000313" key="4">
    <source>
        <dbReference type="Proteomes" id="UP000723714"/>
    </source>
</evidence>
<keyword evidence="2" id="KW-0812">Transmembrane</keyword>
<evidence type="ECO:0000313" key="3">
    <source>
        <dbReference type="EMBL" id="MBU3878364.1"/>
    </source>
</evidence>
<comment type="caution">
    <text evidence="3">The sequence shown here is derived from an EMBL/GenBank/DDBJ whole genome shotgun (WGS) entry which is preliminary data.</text>
</comment>
<sequence length="184" mass="19974">MSREENQNRKNKHKSKHKSKFASVLSVLGTVLLIAVIVLCVPITIPQMFGYQVYTVISGSMEPAIPTDSLVYTKSLPPENVKEDDVIAFYSADDTGAIITHRVVKNQVVEGQFVTKGDANDQEDPMPTAYSNLLGRVELTIPFMGKLLATVASTAGKIATVSLIGVAVLLHIIAGVIRRGHEEE</sequence>
<proteinExistence type="predicted"/>
<gene>
    <name evidence="3" type="ORF">HGO97_021405</name>
</gene>
<keyword evidence="3" id="KW-0378">Hydrolase</keyword>
<dbReference type="Proteomes" id="UP000723714">
    <property type="component" value="Unassembled WGS sequence"/>
</dbReference>
<feature type="transmembrane region" description="Helical" evidence="2">
    <location>
        <begin position="21"/>
        <end position="45"/>
    </location>
</feature>
<dbReference type="PANTHER" id="PTHR10806:SF6">
    <property type="entry name" value="SIGNAL PEPTIDASE COMPLEX CATALYTIC SUBUNIT SEC11"/>
    <property type="match status" value="1"/>
</dbReference>
<evidence type="ECO:0000256" key="1">
    <source>
        <dbReference type="NCBIfam" id="TIGR02228"/>
    </source>
</evidence>
<dbReference type="CDD" id="cd06530">
    <property type="entry name" value="S26_SPase_I"/>
    <property type="match status" value="1"/>
</dbReference>
<keyword evidence="4" id="KW-1185">Reference proteome</keyword>
<dbReference type="EMBL" id="JABACJ020000032">
    <property type="protein sequence ID" value="MBU3878364.1"/>
    <property type="molecule type" value="Genomic_DNA"/>
</dbReference>
<dbReference type="EC" id="3.4.21.89" evidence="1"/>
<keyword evidence="2" id="KW-0472">Membrane</keyword>
<dbReference type="RefSeq" id="WP_216245077.1">
    <property type="nucleotide sequence ID" value="NZ_JABACJ020000032.1"/>
</dbReference>
<organism evidence="3 4">
    <name type="scientific">Faecalicatena faecalis</name>
    <dbReference type="NCBI Taxonomy" id="2726362"/>
    <lineage>
        <taxon>Bacteria</taxon>
        <taxon>Bacillati</taxon>
        <taxon>Bacillota</taxon>
        <taxon>Clostridia</taxon>
        <taxon>Lachnospirales</taxon>
        <taxon>Lachnospiraceae</taxon>
        <taxon>Faecalicatena</taxon>
    </lineage>
</organism>
<name>A0ABS6D9U3_9FIRM</name>
<evidence type="ECO:0000256" key="2">
    <source>
        <dbReference type="SAM" id="Phobius"/>
    </source>
</evidence>
<dbReference type="NCBIfam" id="TIGR02228">
    <property type="entry name" value="sigpep_I_arch"/>
    <property type="match status" value="1"/>
</dbReference>
<dbReference type="InterPro" id="IPR001733">
    <property type="entry name" value="Peptidase_S26B"/>
</dbReference>
<dbReference type="GO" id="GO:0009003">
    <property type="term" value="F:signal peptidase activity"/>
    <property type="evidence" value="ECO:0007669"/>
    <property type="project" value="UniProtKB-EC"/>
</dbReference>
<protein>
    <recommendedName>
        <fullName evidence="1">Signal peptidase I</fullName>
        <ecNumber evidence="1">3.4.21.89</ecNumber>
    </recommendedName>
</protein>